<dbReference type="AlphaFoldDB" id="T1C9W7"/>
<comment type="caution">
    <text evidence="1">The sequence shown here is derived from an EMBL/GenBank/DDBJ whole genome shotgun (WGS) entry which is preliminary data.</text>
</comment>
<organism evidence="1">
    <name type="scientific">mine drainage metagenome</name>
    <dbReference type="NCBI Taxonomy" id="410659"/>
    <lineage>
        <taxon>unclassified sequences</taxon>
        <taxon>metagenomes</taxon>
        <taxon>ecological metagenomes</taxon>
    </lineage>
</organism>
<name>T1C9W7_9ZZZZ</name>
<feature type="non-terminal residue" evidence="1">
    <location>
        <position position="1"/>
    </location>
</feature>
<dbReference type="EMBL" id="AUZX01006593">
    <property type="protein sequence ID" value="EQD63165.1"/>
    <property type="molecule type" value="Genomic_DNA"/>
</dbReference>
<evidence type="ECO:0000313" key="1">
    <source>
        <dbReference type="EMBL" id="EQD63165.1"/>
    </source>
</evidence>
<gene>
    <name evidence="1" type="ORF">B1A_09265</name>
</gene>
<dbReference type="Gene3D" id="3.40.50.12420">
    <property type="match status" value="1"/>
</dbReference>
<sequence>SVIKQTVVLVGVKGQPTETVNIIEIEKPLADIDLAGLARYLYPGDQQGAHGVSVKTVQRAQLVSSTDRGWKGIVGAGQTIKDFLDQHMKRYSLLGALPRNQLTRGRVGNSGNTGLTVF</sequence>
<feature type="non-terminal residue" evidence="1">
    <location>
        <position position="118"/>
    </location>
</feature>
<proteinExistence type="predicted"/>
<reference evidence="1" key="2">
    <citation type="journal article" date="2014" name="ISME J.">
        <title>Microbial stratification in low pH oxic and suboxic macroscopic growths along an acid mine drainage.</title>
        <authorList>
            <person name="Mendez-Garcia C."/>
            <person name="Mesa V."/>
            <person name="Sprenger R.R."/>
            <person name="Richter M."/>
            <person name="Diez M.S."/>
            <person name="Solano J."/>
            <person name="Bargiela R."/>
            <person name="Golyshina O.V."/>
            <person name="Manteca A."/>
            <person name="Ramos J.L."/>
            <person name="Gallego J.R."/>
            <person name="Llorente I."/>
            <person name="Martins Dos Santos V.A."/>
            <person name="Jensen O.N."/>
            <person name="Pelaez A.I."/>
            <person name="Sanchez J."/>
            <person name="Ferrer M."/>
        </authorList>
    </citation>
    <scope>NUCLEOTIDE SEQUENCE</scope>
</reference>
<accession>T1C9W7</accession>
<protein>
    <submittedName>
        <fullName evidence="1">Uncharacterized protein</fullName>
    </submittedName>
</protein>
<reference evidence="1" key="1">
    <citation type="submission" date="2013-08" db="EMBL/GenBank/DDBJ databases">
        <authorList>
            <person name="Mendez C."/>
            <person name="Richter M."/>
            <person name="Ferrer M."/>
            <person name="Sanchez J."/>
        </authorList>
    </citation>
    <scope>NUCLEOTIDE SEQUENCE</scope>
</reference>